<dbReference type="Proteomes" id="UP001162031">
    <property type="component" value="Unassembled WGS sequence"/>
</dbReference>
<sequence length="534" mass="58239">MDQHCHHLPQRVSFLAFTAQSKGAPGVRAYLTGHCQQSHGVLRDLSAPVLRPNDPTASVTSRSVWTNRTAREALDVGICMEHLSRRAQREIWSALASGAPSPVKDSAEGLARAFLRAAGRPRALERDAYCVSLATVVLRRASGTQENEGLESAVQTTSAAFQRRMQRFLLHAVQLPSSCRADGRAEAVSLDEDSSGRVAVVQTCDQRNKRQRTAVPETTRPHEPTRSPQERTIALVSEPEERPVLPKEVETRAAGLSKQLAQLARPNTAADADNVATRTFNMLADVVNDVHTTYAANEQSFQYLCTMLRMHSTSDDALARIISALVDANWSSRYAAIFLNTSVLPRIRAAETVISRALLQTTLLFGATYVDTLIDSLLLPLLVGDEHTTVGPAQAEALTRILCSPNTALTDRLDEFVQKSLAVVAANEGSSAGAHLLANESALLVLQNILNTKPKLSSLTVDKFVEACEAVLEQPEAHRLRGSLRFTTVVFTLITKYPQQCACHVEALEAIVAQLSSIMAKATMRSLEKLKIKE</sequence>
<accession>A0AAV0UZG5</accession>
<keyword evidence="3" id="KW-1185">Reference proteome</keyword>
<feature type="region of interest" description="Disordered" evidence="1">
    <location>
        <begin position="205"/>
        <end position="229"/>
    </location>
</feature>
<dbReference type="GO" id="GO:0043240">
    <property type="term" value="C:Fanconi anaemia nuclear complex"/>
    <property type="evidence" value="ECO:0007669"/>
    <property type="project" value="InterPro"/>
</dbReference>
<feature type="compositionally biased region" description="Basic and acidic residues" evidence="1">
    <location>
        <begin position="219"/>
        <end position="229"/>
    </location>
</feature>
<evidence type="ECO:0000313" key="2">
    <source>
        <dbReference type="EMBL" id="CAI5741852.1"/>
    </source>
</evidence>
<evidence type="ECO:0000256" key="1">
    <source>
        <dbReference type="SAM" id="MobiDB-lite"/>
    </source>
</evidence>
<dbReference type="PANTHER" id="PTHR32094:SF5">
    <property type="entry name" value="FANCONI ANEMIA GROUP E PROTEIN"/>
    <property type="match status" value="1"/>
</dbReference>
<dbReference type="Gene3D" id="1.25.40.480">
    <property type="match status" value="1"/>
</dbReference>
<reference evidence="2" key="1">
    <citation type="submission" date="2022-12" db="EMBL/GenBank/DDBJ databases">
        <authorList>
            <person name="Webb A."/>
        </authorList>
    </citation>
    <scope>NUCLEOTIDE SEQUENCE</scope>
    <source>
        <strain evidence="2">Hp1</strain>
    </source>
</reference>
<evidence type="ECO:0008006" key="4">
    <source>
        <dbReference type="Google" id="ProtNLM"/>
    </source>
</evidence>
<comment type="caution">
    <text evidence="2">The sequence shown here is derived from an EMBL/GenBank/DDBJ whole genome shotgun (WGS) entry which is preliminary data.</text>
</comment>
<dbReference type="GO" id="GO:0036297">
    <property type="term" value="P:interstrand cross-link repair"/>
    <property type="evidence" value="ECO:0007669"/>
    <property type="project" value="InterPro"/>
</dbReference>
<dbReference type="EMBL" id="CANTFL010001452">
    <property type="protein sequence ID" value="CAI5741852.1"/>
    <property type="molecule type" value="Genomic_DNA"/>
</dbReference>
<dbReference type="PANTHER" id="PTHR32094">
    <property type="entry name" value="FANCONI ANEMIA GROUP E PROTEIN"/>
    <property type="match status" value="1"/>
</dbReference>
<protein>
    <recommendedName>
        <fullName evidence="4">Fanconi Anaemia group E protein C-terminal domain-containing protein</fullName>
    </recommendedName>
</protein>
<organism evidence="2 3">
    <name type="scientific">Hyaloperonospora brassicae</name>
    <name type="common">Brassica downy mildew</name>
    <name type="synonym">Peronospora brassicae</name>
    <dbReference type="NCBI Taxonomy" id="162125"/>
    <lineage>
        <taxon>Eukaryota</taxon>
        <taxon>Sar</taxon>
        <taxon>Stramenopiles</taxon>
        <taxon>Oomycota</taxon>
        <taxon>Peronosporomycetes</taxon>
        <taxon>Peronosporales</taxon>
        <taxon>Peronosporaceae</taxon>
        <taxon>Hyaloperonospora</taxon>
    </lineage>
</organism>
<gene>
    <name evidence="2" type="ORF">HBR001_LOCUS8682</name>
</gene>
<proteinExistence type="predicted"/>
<dbReference type="AlphaFoldDB" id="A0AAV0UZG5"/>
<evidence type="ECO:0000313" key="3">
    <source>
        <dbReference type="Proteomes" id="UP001162031"/>
    </source>
</evidence>
<dbReference type="InterPro" id="IPR039685">
    <property type="entry name" value="FANCE"/>
</dbReference>
<name>A0AAV0UZG5_HYABA</name>